<evidence type="ECO:0000256" key="2">
    <source>
        <dbReference type="ARBA" id="ARBA00022801"/>
    </source>
</evidence>
<keyword evidence="2 3" id="KW-0378">Hydrolase</keyword>
<dbReference type="CDD" id="cd16655">
    <property type="entry name" value="RING-Ubox_WDSUB1-like"/>
    <property type="match status" value="1"/>
</dbReference>
<dbReference type="PANTHER" id="PTHR11347">
    <property type="entry name" value="CYCLIC NUCLEOTIDE PHOSPHODIESTERASE"/>
    <property type="match status" value="1"/>
</dbReference>
<evidence type="ECO:0000256" key="3">
    <source>
        <dbReference type="RuleBase" id="RU363067"/>
    </source>
</evidence>
<dbReference type="SMART" id="SM00065">
    <property type="entry name" value="GAF"/>
    <property type="match status" value="1"/>
</dbReference>
<evidence type="ECO:0000313" key="7">
    <source>
        <dbReference type="EMBL" id="CAK0909663.1"/>
    </source>
</evidence>
<reference evidence="7" key="1">
    <citation type="submission" date="2023-10" db="EMBL/GenBank/DDBJ databases">
        <authorList>
            <person name="Chen Y."/>
            <person name="Shah S."/>
            <person name="Dougan E. K."/>
            <person name="Thang M."/>
            <person name="Chan C."/>
        </authorList>
    </citation>
    <scope>NUCLEOTIDE SEQUENCE [LARGE SCALE GENOMIC DNA]</scope>
</reference>
<keyword evidence="8" id="KW-1185">Reference proteome</keyword>
<dbReference type="InterPro" id="IPR023174">
    <property type="entry name" value="PDEase_CS"/>
</dbReference>
<dbReference type="InterPro" id="IPR013083">
    <property type="entry name" value="Znf_RING/FYVE/PHD"/>
</dbReference>
<dbReference type="PROSITE" id="PS00126">
    <property type="entry name" value="PDEASE_I_1"/>
    <property type="match status" value="1"/>
</dbReference>
<dbReference type="Pfam" id="PF01590">
    <property type="entry name" value="GAF"/>
    <property type="match status" value="1"/>
</dbReference>
<dbReference type="InterPro" id="IPR003018">
    <property type="entry name" value="GAF"/>
</dbReference>
<dbReference type="Gene3D" id="3.30.450.40">
    <property type="match status" value="1"/>
</dbReference>
<dbReference type="EMBL" id="CAUYUJ010022237">
    <property type="protein sequence ID" value="CAK0909663.1"/>
    <property type="molecule type" value="Genomic_DNA"/>
</dbReference>
<evidence type="ECO:0000259" key="5">
    <source>
        <dbReference type="PROSITE" id="PS51698"/>
    </source>
</evidence>
<dbReference type="Gene3D" id="1.10.1300.10">
    <property type="entry name" value="3'5'-cyclic nucleotide phosphodiesterase, catalytic domain"/>
    <property type="match status" value="1"/>
</dbReference>
<dbReference type="Pfam" id="PF00233">
    <property type="entry name" value="PDEase_I"/>
    <property type="match status" value="1"/>
</dbReference>
<dbReference type="InterPro" id="IPR036971">
    <property type="entry name" value="PDEase_catalytic_dom_sf"/>
</dbReference>
<dbReference type="Proteomes" id="UP001189429">
    <property type="component" value="Unassembled WGS sequence"/>
</dbReference>
<evidence type="ECO:0000259" key="6">
    <source>
        <dbReference type="PROSITE" id="PS51845"/>
    </source>
</evidence>
<dbReference type="InterPro" id="IPR003613">
    <property type="entry name" value="Ubox_domain"/>
</dbReference>
<feature type="region of interest" description="Disordered" evidence="4">
    <location>
        <begin position="1"/>
        <end position="48"/>
    </location>
</feature>
<organism evidence="7 8">
    <name type="scientific">Prorocentrum cordatum</name>
    <dbReference type="NCBI Taxonomy" id="2364126"/>
    <lineage>
        <taxon>Eukaryota</taxon>
        <taxon>Sar</taxon>
        <taxon>Alveolata</taxon>
        <taxon>Dinophyceae</taxon>
        <taxon>Prorocentrales</taxon>
        <taxon>Prorocentraceae</taxon>
        <taxon>Prorocentrum</taxon>
    </lineage>
</organism>
<sequence>MPELPLGPQPRTMSDPLPETAHSLGARSRRRRLECTTEEAASPPHEWQHPPSFLCPISRQCMHDPVVLSDGHTYERQHIERWLAHSTTSPVTRLELSQTDMYPNHALRNAIDEYFNEVFCVHRHAIRKTVRSRRGSRDLSADGPLARTLGALMQSSLLVNADHSVEYILRQIMCEAKKLVGAEVASVFLVDAARQELYSTVNSTDAELRIPIAAGIAGHVATTGETLIINDAYADARFNKAVDRQTGFKTRNVLCAPLKVRKGDVVGVVQLINKTSGGVMAPDGSPGALPGEVSEDPAAGHPFTADDSHFLQVFASQAATAVANDISHELGQARQPATQPEAIPTVPVPKPKPEAAPRVLLVDPAPAKAQPPRRQPSEASGIPREATALLEQALDGWDLDVVQLAALTGNRPLSSLGCFLFERLGLVARFGLNGEKLRAFFLELERGYDDAVQYHNRLHVASVLHLTHAALRGGALAQKAAAALRGGGVEADGALETMACLLAAAAHDFEHPGRTNDFLVKTGHERAVCYNDRHVNENHHAARSFALLQRPGLDFLAALPREDFRRLRGLFVELILATDMASSKSILESFTAALDGSAAAPLAPSSSALLGSPAAPEDGGFLPGSAAEALLLLQVALKCADLGHLTLSRASHLHFVRGLEEELFAQGDQEKALGLEVSFLMDREKPGVTSSQVGFFEFVALPMFRCIARACQGLRPMLQGAEDNYLYGPPGPGGAAAGRLRERALGHPSGGRPGRQ</sequence>
<feature type="region of interest" description="Disordered" evidence="4">
    <location>
        <begin position="332"/>
        <end position="354"/>
    </location>
</feature>
<comment type="cofactor">
    <cofactor evidence="3">
        <name>a divalent metal cation</name>
        <dbReference type="ChEBI" id="CHEBI:60240"/>
    </cofactor>
    <text evidence="3">Binds 2 divalent metal cations per subunit. Site 1 may preferentially bind zinc ions, while site 2 has a preference for magnesium and/or manganese ions.</text>
</comment>
<dbReference type="SUPFAM" id="SSF57850">
    <property type="entry name" value="RING/U-box"/>
    <property type="match status" value="1"/>
</dbReference>
<name>A0ABN9YAC7_9DINO</name>
<dbReference type="Pfam" id="PF04564">
    <property type="entry name" value="U-box"/>
    <property type="match status" value="1"/>
</dbReference>
<gene>
    <name evidence="7" type="ORF">PCOR1329_LOCUS84018</name>
</gene>
<evidence type="ECO:0000313" key="8">
    <source>
        <dbReference type="Proteomes" id="UP001189429"/>
    </source>
</evidence>
<evidence type="ECO:0000256" key="4">
    <source>
        <dbReference type="SAM" id="MobiDB-lite"/>
    </source>
</evidence>
<dbReference type="PROSITE" id="PS51698">
    <property type="entry name" value="U_BOX"/>
    <property type="match status" value="1"/>
</dbReference>
<dbReference type="SUPFAM" id="SSF109604">
    <property type="entry name" value="HD-domain/PDEase-like"/>
    <property type="match status" value="1"/>
</dbReference>
<feature type="domain" description="PDEase" evidence="6">
    <location>
        <begin position="371"/>
        <end position="735"/>
    </location>
</feature>
<dbReference type="Gene3D" id="3.30.40.10">
    <property type="entry name" value="Zinc/RING finger domain, C3HC4 (zinc finger)"/>
    <property type="match status" value="1"/>
</dbReference>
<comment type="similarity">
    <text evidence="3">Belongs to the cyclic nucleotide phosphodiesterase family.</text>
</comment>
<protein>
    <recommendedName>
        <fullName evidence="3">Phosphodiesterase</fullName>
        <ecNumber evidence="3">3.1.4.-</ecNumber>
    </recommendedName>
</protein>
<dbReference type="PROSITE" id="PS51845">
    <property type="entry name" value="PDEASE_I_2"/>
    <property type="match status" value="1"/>
</dbReference>
<feature type="domain" description="U-box" evidence="5">
    <location>
        <begin position="48"/>
        <end position="121"/>
    </location>
</feature>
<dbReference type="SMART" id="SM00504">
    <property type="entry name" value="Ubox"/>
    <property type="match status" value="1"/>
</dbReference>
<feature type="region of interest" description="Disordered" evidence="4">
    <location>
        <begin position="731"/>
        <end position="756"/>
    </location>
</feature>
<comment type="caution">
    <text evidence="7">The sequence shown here is derived from an EMBL/GenBank/DDBJ whole genome shotgun (WGS) entry which is preliminary data.</text>
</comment>
<dbReference type="InterPro" id="IPR029016">
    <property type="entry name" value="GAF-like_dom_sf"/>
</dbReference>
<dbReference type="InterPro" id="IPR002073">
    <property type="entry name" value="PDEase_catalytic_dom"/>
</dbReference>
<dbReference type="EC" id="3.1.4.-" evidence="3"/>
<keyword evidence="1 3" id="KW-0479">Metal-binding</keyword>
<evidence type="ECO:0000256" key="1">
    <source>
        <dbReference type="ARBA" id="ARBA00022723"/>
    </source>
</evidence>
<proteinExistence type="inferred from homology"/>
<accession>A0ABN9YAC7</accession>
<dbReference type="SUPFAM" id="SSF55781">
    <property type="entry name" value="GAF domain-like"/>
    <property type="match status" value="1"/>
</dbReference>